<feature type="binding site" description="axial binding residue" evidence="8">
    <location>
        <position position="436"/>
    </location>
    <ligand>
        <name>heme</name>
        <dbReference type="ChEBI" id="CHEBI:30413"/>
    </ligand>
    <ligandPart>
        <name>Fe</name>
        <dbReference type="ChEBI" id="CHEBI:18248"/>
    </ligandPart>
</feature>
<keyword evidence="4 8" id="KW-0479">Metal-binding</keyword>
<dbReference type="GO" id="GO:0020037">
    <property type="term" value="F:heme binding"/>
    <property type="evidence" value="ECO:0007669"/>
    <property type="project" value="InterPro"/>
</dbReference>
<proteinExistence type="inferred from homology"/>
<evidence type="ECO:0008006" key="13">
    <source>
        <dbReference type="Google" id="ProtNLM"/>
    </source>
</evidence>
<evidence type="ECO:0000256" key="1">
    <source>
        <dbReference type="ARBA" id="ARBA00001971"/>
    </source>
</evidence>
<evidence type="ECO:0000313" key="11">
    <source>
        <dbReference type="EMBL" id="CAI6337953.1"/>
    </source>
</evidence>
<dbReference type="PRINTS" id="PR00463">
    <property type="entry name" value="EP450I"/>
</dbReference>
<dbReference type="InterPro" id="IPR036396">
    <property type="entry name" value="Cyt_P450_sf"/>
</dbReference>
<dbReference type="PANTHER" id="PTHR46300:SF1">
    <property type="entry name" value="P450, PUTATIVE (EUROFUNG)-RELATED"/>
    <property type="match status" value="1"/>
</dbReference>
<evidence type="ECO:0000256" key="5">
    <source>
        <dbReference type="ARBA" id="ARBA00023002"/>
    </source>
</evidence>
<dbReference type="PANTHER" id="PTHR46300">
    <property type="entry name" value="P450, PUTATIVE (EUROFUNG)-RELATED-RELATED"/>
    <property type="match status" value="1"/>
</dbReference>
<keyword evidence="10" id="KW-0812">Transmembrane</keyword>
<dbReference type="InterPro" id="IPR001128">
    <property type="entry name" value="Cyt_P450"/>
</dbReference>
<keyword evidence="10" id="KW-1133">Transmembrane helix</keyword>
<keyword evidence="3 8" id="KW-0349">Heme</keyword>
<dbReference type="GO" id="GO:0016705">
    <property type="term" value="F:oxidoreductase activity, acting on paired donors, with incorporation or reduction of molecular oxygen"/>
    <property type="evidence" value="ECO:0007669"/>
    <property type="project" value="InterPro"/>
</dbReference>
<evidence type="ECO:0000256" key="7">
    <source>
        <dbReference type="ARBA" id="ARBA00023033"/>
    </source>
</evidence>
<dbReference type="Pfam" id="PF00067">
    <property type="entry name" value="p450"/>
    <property type="match status" value="1"/>
</dbReference>
<comment type="caution">
    <text evidence="11">The sequence shown here is derived from an EMBL/GenBank/DDBJ whole genome shotgun (WGS) entry which is preliminary data.</text>
</comment>
<keyword evidence="5 9" id="KW-0560">Oxidoreductase</keyword>
<protein>
    <recommendedName>
        <fullName evidence="13">Cytochrome P450</fullName>
    </recommendedName>
</protein>
<evidence type="ECO:0000256" key="8">
    <source>
        <dbReference type="PIRSR" id="PIRSR602401-1"/>
    </source>
</evidence>
<sequence>MLLEHQSSFKVLCSFAMAQNAILLATAGVLFLVYVAGQYRRRSKLPPGPPGLPLLGNLLQAPSSSPWVKFQEWNQQYGPLVSVTFGSNIVILVGDYDMAKDLLDKRSATYSARPRMVMAGELMCKDQYMLLRQPTERYLLHQRLESPVLSSRAAPSYEPIQDMESMVLVHNLLRSNNVKKYLEIYVASVAYILMYGFRIITNDEWQMHAAHEVLQNFVNAAQPGAWLVDTIPALQYLPTFLAPFKRHAEAHYQKTTDLHMRNMKQGLDSKSWNWSKDFCAAKEAATMSQEEIAWDLGVLQDAAIETSDVFLQIFMFACISQPDFMATAQKEIDGVVGPDGSRMPGFADMERMPYISAIVEELFRWRHVMPGGVSHASSKDDWYNGYLIPKGATVIPVWKTMREDTGRYENPAEFRPERWLGVKGQPNNWGYGRRICAGRHIAERTVKIAVARILWAFHVRPADGKKVAMDESLFAGGFVSNPYNLDVVFEPRSDTHKMVIEENFRTAEKDPDNIMAGVFDSQNKNGFKMRST</sequence>
<dbReference type="Proteomes" id="UP001152607">
    <property type="component" value="Unassembled WGS sequence"/>
</dbReference>
<dbReference type="Gene3D" id="1.10.630.10">
    <property type="entry name" value="Cytochrome P450"/>
    <property type="match status" value="1"/>
</dbReference>
<evidence type="ECO:0000256" key="6">
    <source>
        <dbReference type="ARBA" id="ARBA00023004"/>
    </source>
</evidence>
<evidence type="ECO:0000256" key="3">
    <source>
        <dbReference type="ARBA" id="ARBA00022617"/>
    </source>
</evidence>
<evidence type="ECO:0000256" key="4">
    <source>
        <dbReference type="ARBA" id="ARBA00022723"/>
    </source>
</evidence>
<organism evidence="11 12">
    <name type="scientific">Periconia digitata</name>
    <dbReference type="NCBI Taxonomy" id="1303443"/>
    <lineage>
        <taxon>Eukaryota</taxon>
        <taxon>Fungi</taxon>
        <taxon>Dikarya</taxon>
        <taxon>Ascomycota</taxon>
        <taxon>Pezizomycotina</taxon>
        <taxon>Dothideomycetes</taxon>
        <taxon>Pleosporomycetidae</taxon>
        <taxon>Pleosporales</taxon>
        <taxon>Massarineae</taxon>
        <taxon>Periconiaceae</taxon>
        <taxon>Periconia</taxon>
    </lineage>
</organism>
<dbReference type="EMBL" id="CAOQHR010000008">
    <property type="protein sequence ID" value="CAI6337953.1"/>
    <property type="molecule type" value="Genomic_DNA"/>
</dbReference>
<feature type="transmembrane region" description="Helical" evidence="10">
    <location>
        <begin position="182"/>
        <end position="200"/>
    </location>
</feature>
<keyword evidence="10" id="KW-0472">Membrane</keyword>
<dbReference type="OrthoDB" id="1470350at2759"/>
<name>A0A9W4XNE3_9PLEO</name>
<dbReference type="InterPro" id="IPR017972">
    <property type="entry name" value="Cyt_P450_CS"/>
</dbReference>
<evidence type="ECO:0000256" key="9">
    <source>
        <dbReference type="RuleBase" id="RU000461"/>
    </source>
</evidence>
<dbReference type="SUPFAM" id="SSF48264">
    <property type="entry name" value="Cytochrome P450"/>
    <property type="match status" value="1"/>
</dbReference>
<reference evidence="11" key="1">
    <citation type="submission" date="2023-01" db="EMBL/GenBank/DDBJ databases">
        <authorList>
            <person name="Van Ghelder C."/>
            <person name="Rancurel C."/>
        </authorList>
    </citation>
    <scope>NUCLEOTIDE SEQUENCE</scope>
    <source>
        <strain evidence="11">CNCM I-4278</strain>
    </source>
</reference>
<gene>
    <name evidence="11" type="ORF">PDIGIT_LOCUS11073</name>
</gene>
<dbReference type="GO" id="GO:0005506">
    <property type="term" value="F:iron ion binding"/>
    <property type="evidence" value="ECO:0007669"/>
    <property type="project" value="InterPro"/>
</dbReference>
<keyword evidence="12" id="KW-1185">Reference proteome</keyword>
<keyword evidence="6 8" id="KW-0408">Iron</keyword>
<comment type="cofactor">
    <cofactor evidence="1 8">
        <name>heme</name>
        <dbReference type="ChEBI" id="CHEBI:30413"/>
    </cofactor>
</comment>
<dbReference type="CDD" id="cd11065">
    <property type="entry name" value="CYP64-like"/>
    <property type="match status" value="1"/>
</dbReference>
<dbReference type="InterPro" id="IPR002401">
    <property type="entry name" value="Cyt_P450_E_grp-I"/>
</dbReference>
<keyword evidence="7 9" id="KW-0503">Monooxygenase</keyword>
<dbReference type="PROSITE" id="PS00086">
    <property type="entry name" value="CYTOCHROME_P450"/>
    <property type="match status" value="1"/>
</dbReference>
<evidence type="ECO:0000313" key="12">
    <source>
        <dbReference type="Proteomes" id="UP001152607"/>
    </source>
</evidence>
<dbReference type="AlphaFoldDB" id="A0A9W4XNE3"/>
<feature type="transmembrane region" description="Helical" evidence="10">
    <location>
        <begin position="15"/>
        <end position="36"/>
    </location>
</feature>
<evidence type="ECO:0000256" key="10">
    <source>
        <dbReference type="SAM" id="Phobius"/>
    </source>
</evidence>
<dbReference type="GO" id="GO:0004497">
    <property type="term" value="F:monooxygenase activity"/>
    <property type="evidence" value="ECO:0007669"/>
    <property type="project" value="UniProtKB-KW"/>
</dbReference>
<evidence type="ECO:0000256" key="2">
    <source>
        <dbReference type="ARBA" id="ARBA00010617"/>
    </source>
</evidence>
<comment type="similarity">
    <text evidence="2 9">Belongs to the cytochrome P450 family.</text>
</comment>
<accession>A0A9W4XNE3</accession>
<dbReference type="InterPro" id="IPR050364">
    <property type="entry name" value="Cytochrome_P450_fung"/>
</dbReference>